<reference evidence="8 9" key="1">
    <citation type="journal article" date="2019" name="Gut">
        <title>Antibiotics-induced monodominance of a novel gut bacterial order.</title>
        <authorList>
            <person name="Hildebrand F."/>
            <person name="Moitinho-Silva L."/>
            <person name="Blasche S."/>
            <person name="Jahn M.T."/>
            <person name="Gossmann T.I."/>
            <person name="Heuerta-Cepas J."/>
            <person name="Hercog R."/>
            <person name="Luetge M."/>
            <person name="Bahram M."/>
            <person name="Pryszlak A."/>
            <person name="Alves R.J."/>
            <person name="Waszak S.M."/>
            <person name="Zhu A."/>
            <person name="Ye L."/>
            <person name="Costea P.I."/>
            <person name="Aalvink S."/>
            <person name="Belzer C."/>
            <person name="Forslund S.K."/>
            <person name="Sunagawa S."/>
            <person name="Hentschel U."/>
            <person name="Merten C."/>
            <person name="Patil K.R."/>
            <person name="Benes V."/>
            <person name="Bork P."/>
        </authorList>
    </citation>
    <scope>NUCLEOTIDE SEQUENCE [LARGE SCALE GENOMIC DNA]</scope>
    <source>
        <strain evidence="8 9">HDS1380</strain>
    </source>
</reference>
<dbReference type="GO" id="GO:0006412">
    <property type="term" value="P:translation"/>
    <property type="evidence" value="ECO:0007669"/>
    <property type="project" value="UniProtKB-UniRule"/>
</dbReference>
<evidence type="ECO:0000313" key="8">
    <source>
        <dbReference type="EMBL" id="RXZ61273.1"/>
    </source>
</evidence>
<evidence type="ECO:0000259" key="7">
    <source>
        <dbReference type="Pfam" id="PF00828"/>
    </source>
</evidence>
<keyword evidence="9" id="KW-1185">Reference proteome</keyword>
<feature type="compositionally biased region" description="Gly residues" evidence="6">
    <location>
        <begin position="42"/>
        <end position="52"/>
    </location>
</feature>
<gene>
    <name evidence="4" type="primary">rplO</name>
    <name evidence="8" type="ORF">ESZ91_02495</name>
</gene>
<dbReference type="PROSITE" id="PS00475">
    <property type="entry name" value="RIBOSOMAL_L15"/>
    <property type="match status" value="1"/>
</dbReference>
<dbReference type="Pfam" id="PF00828">
    <property type="entry name" value="Ribosomal_L27A"/>
    <property type="match status" value="1"/>
</dbReference>
<proteinExistence type="inferred from homology"/>
<evidence type="ECO:0000256" key="2">
    <source>
        <dbReference type="ARBA" id="ARBA00022980"/>
    </source>
</evidence>
<dbReference type="InterPro" id="IPR021131">
    <property type="entry name" value="Ribosomal_uL15/eL18"/>
</dbReference>
<dbReference type="NCBIfam" id="TIGR01071">
    <property type="entry name" value="rplO_bact"/>
    <property type="match status" value="1"/>
</dbReference>
<dbReference type="InterPro" id="IPR005749">
    <property type="entry name" value="Ribosomal_uL15_bac-type"/>
</dbReference>
<evidence type="ECO:0000256" key="6">
    <source>
        <dbReference type="SAM" id="MobiDB-lite"/>
    </source>
</evidence>
<evidence type="ECO:0000256" key="4">
    <source>
        <dbReference type="HAMAP-Rule" id="MF_01341"/>
    </source>
</evidence>
<evidence type="ECO:0000313" key="9">
    <source>
        <dbReference type="Proteomes" id="UP000291269"/>
    </source>
</evidence>
<evidence type="ECO:0000256" key="1">
    <source>
        <dbReference type="ARBA" id="ARBA00007320"/>
    </source>
</evidence>
<dbReference type="AlphaFoldDB" id="A0A4Q2KCZ4"/>
<dbReference type="GO" id="GO:0019843">
    <property type="term" value="F:rRNA binding"/>
    <property type="evidence" value="ECO:0007669"/>
    <property type="project" value="UniProtKB-UniRule"/>
</dbReference>
<dbReference type="Gene3D" id="3.100.10.10">
    <property type="match status" value="1"/>
</dbReference>
<keyword evidence="3 4" id="KW-0687">Ribonucleoprotein</keyword>
<dbReference type="InterPro" id="IPR030878">
    <property type="entry name" value="Ribosomal_uL15"/>
</dbReference>
<sequence>MRIDTIQPAIGSNTPAKRLGRGIGSGLGKTSGKGHKGQWARSGGGVRPGFEGGQTPIHRRLPKRGFNNRFKKEYVIINLGALASVEAGTVVDYEYVMANKLAKQVKDNCGLKVLGSGELGAAITVKAAKFSASAKEAIEKAGGKAETL</sequence>
<keyword evidence="4" id="KW-0694">RNA-binding</keyword>
<name>A0A4Q2KCZ4_9FIRM</name>
<comment type="subunit">
    <text evidence="4">Part of the 50S ribosomal subunit.</text>
</comment>
<feature type="region of interest" description="Disordered" evidence="6">
    <location>
        <begin position="1"/>
        <end position="61"/>
    </location>
</feature>
<dbReference type="EMBL" id="SDOZ01000002">
    <property type="protein sequence ID" value="RXZ61273.1"/>
    <property type="molecule type" value="Genomic_DNA"/>
</dbReference>
<feature type="domain" description="Large ribosomal subunit protein uL15/eL18" evidence="7">
    <location>
        <begin position="77"/>
        <end position="146"/>
    </location>
</feature>
<evidence type="ECO:0000256" key="5">
    <source>
        <dbReference type="RuleBase" id="RU003888"/>
    </source>
</evidence>
<keyword evidence="2 4" id="KW-0689">Ribosomal protein</keyword>
<dbReference type="InterPro" id="IPR036227">
    <property type="entry name" value="Ribosomal_uL15/eL18_sf"/>
</dbReference>
<dbReference type="HAMAP" id="MF_01341">
    <property type="entry name" value="Ribosomal_uL15"/>
    <property type="match status" value="1"/>
</dbReference>
<accession>A0A4Q2KCZ4</accession>
<organism evidence="8 9">
    <name type="scientific">Candidatus Borkfalkia ceftriaxoniphila</name>
    <dbReference type="NCBI Taxonomy" id="2508949"/>
    <lineage>
        <taxon>Bacteria</taxon>
        <taxon>Bacillati</taxon>
        <taxon>Bacillota</taxon>
        <taxon>Clostridia</taxon>
        <taxon>Christensenellales</taxon>
        <taxon>Christensenellaceae</taxon>
        <taxon>Candidatus Borkfalkia</taxon>
    </lineage>
</organism>
<protein>
    <recommendedName>
        <fullName evidence="4">Large ribosomal subunit protein uL15</fullName>
    </recommendedName>
</protein>
<feature type="compositionally biased region" description="Gly residues" evidence="6">
    <location>
        <begin position="21"/>
        <end position="31"/>
    </location>
</feature>
<evidence type="ECO:0000256" key="3">
    <source>
        <dbReference type="ARBA" id="ARBA00023274"/>
    </source>
</evidence>
<dbReference type="RefSeq" id="WP_129223795.1">
    <property type="nucleotide sequence ID" value="NZ_SDOZ01000002.1"/>
</dbReference>
<dbReference type="InterPro" id="IPR001196">
    <property type="entry name" value="Ribosomal_uL15_CS"/>
</dbReference>
<comment type="similarity">
    <text evidence="1 4 5">Belongs to the universal ribosomal protein uL15 family.</text>
</comment>
<dbReference type="GO" id="GO:0022625">
    <property type="term" value="C:cytosolic large ribosomal subunit"/>
    <property type="evidence" value="ECO:0007669"/>
    <property type="project" value="TreeGrafter"/>
</dbReference>
<dbReference type="PANTHER" id="PTHR12934">
    <property type="entry name" value="50S RIBOSOMAL PROTEIN L15"/>
    <property type="match status" value="1"/>
</dbReference>
<comment type="function">
    <text evidence="4">Binds to the 23S rRNA.</text>
</comment>
<dbReference type="GO" id="GO:0003735">
    <property type="term" value="F:structural constituent of ribosome"/>
    <property type="evidence" value="ECO:0007669"/>
    <property type="project" value="InterPro"/>
</dbReference>
<dbReference type="SUPFAM" id="SSF52080">
    <property type="entry name" value="Ribosomal proteins L15p and L18e"/>
    <property type="match status" value="1"/>
</dbReference>
<keyword evidence="4" id="KW-0699">rRNA-binding</keyword>
<dbReference type="Proteomes" id="UP000291269">
    <property type="component" value="Unassembled WGS sequence"/>
</dbReference>
<comment type="caution">
    <text evidence="8">The sequence shown here is derived from an EMBL/GenBank/DDBJ whole genome shotgun (WGS) entry which is preliminary data.</text>
</comment>
<dbReference type="OrthoDB" id="9810293at2"/>
<dbReference type="PANTHER" id="PTHR12934:SF11">
    <property type="entry name" value="LARGE RIBOSOMAL SUBUNIT PROTEIN UL15M"/>
    <property type="match status" value="1"/>
</dbReference>